<evidence type="ECO:0000313" key="1">
    <source>
        <dbReference type="EMBL" id="CDE31244.1"/>
    </source>
</evidence>
<dbReference type="InterPro" id="IPR046167">
    <property type="entry name" value="DUF6169"/>
</dbReference>
<accession>R7GV42</accession>
<dbReference type="RefSeq" id="WP_022430201.1">
    <property type="nucleotide sequence ID" value="NZ_FR899237.1"/>
</dbReference>
<proteinExistence type="predicted"/>
<gene>
    <name evidence="1" type="ORF">BN741_00977</name>
</gene>
<dbReference type="Pfam" id="PF19666">
    <property type="entry name" value="DUF6169"/>
    <property type="match status" value="1"/>
</dbReference>
<reference evidence="1" key="1">
    <citation type="submission" date="2012-11" db="EMBL/GenBank/DDBJ databases">
        <title>Dependencies among metagenomic species, viruses, plasmids and units of genetic variation.</title>
        <authorList>
            <person name="Nielsen H.B."/>
            <person name="Almeida M."/>
            <person name="Juncker A.S."/>
            <person name="Rasmussen S."/>
            <person name="Li J."/>
            <person name="Sunagawa S."/>
            <person name="Plichta D."/>
            <person name="Gautier L."/>
            <person name="Le Chatelier E."/>
            <person name="Peletier E."/>
            <person name="Bonde I."/>
            <person name="Nielsen T."/>
            <person name="Manichanh C."/>
            <person name="Arumugam M."/>
            <person name="Batto J."/>
            <person name="Santos M.B.Q.D."/>
            <person name="Blom N."/>
            <person name="Borruel N."/>
            <person name="Burgdorf K.S."/>
            <person name="Boumezbeur F."/>
            <person name="Casellas F."/>
            <person name="Dore J."/>
            <person name="Guarner F."/>
            <person name="Hansen T."/>
            <person name="Hildebrand F."/>
            <person name="Kaas R.S."/>
            <person name="Kennedy S."/>
            <person name="Kristiansen K."/>
            <person name="Kultima J.R."/>
            <person name="Leonard P."/>
            <person name="Levenez F."/>
            <person name="Lund O."/>
            <person name="Moumen B."/>
            <person name="Le Paslier D."/>
            <person name="Pons N."/>
            <person name="Pedersen O."/>
            <person name="Prifti E."/>
            <person name="Qin J."/>
            <person name="Raes J."/>
            <person name="Tap J."/>
            <person name="Tims S."/>
            <person name="Ussery D.W."/>
            <person name="Yamada T."/>
            <person name="MetaHit consortium"/>
            <person name="Renault P."/>
            <person name="Sicheritz-Ponten T."/>
            <person name="Bork P."/>
            <person name="Wang J."/>
            <person name="Brunak S."/>
            <person name="Ehrlich S.D."/>
        </authorList>
    </citation>
    <scope>NUCLEOTIDE SEQUENCE [LARGE SCALE GENOMIC DNA]</scope>
</reference>
<organism evidence="1">
    <name type="scientific">Leyella stercorea CAG:629</name>
    <dbReference type="NCBI Taxonomy" id="1263103"/>
    <lineage>
        <taxon>Bacteria</taxon>
        <taxon>Pseudomonadati</taxon>
        <taxon>Bacteroidota</taxon>
        <taxon>Bacteroidia</taxon>
        <taxon>Bacteroidales</taxon>
        <taxon>Prevotellaceae</taxon>
        <taxon>Leyella</taxon>
    </lineage>
</organism>
<dbReference type="Proteomes" id="UP000018072">
    <property type="component" value="Unassembled WGS sequence"/>
</dbReference>
<dbReference type="AlphaFoldDB" id="R7GV42"/>
<protein>
    <submittedName>
        <fullName evidence="1">Uncharacterized protein</fullName>
    </submittedName>
</protein>
<dbReference type="EMBL" id="CBIT010000081">
    <property type="protein sequence ID" value="CDE31244.1"/>
    <property type="molecule type" value="Genomic_DNA"/>
</dbReference>
<sequence>MINVLSVDKINSITPYHVQLFEKDGSYRFVTDNDVKLAVSFMYDDMIIQEGAYQLIIANLNNRKSPRDTKVKDTIMSIVEEFFDKNQVALLYICSTGDGKQAMRSRLFGHWFEGSNTKLCYSTMSTSLVDADGVVNEATIIVRNDNPNMIKLINEFSETAQLLSQKP</sequence>
<comment type="caution">
    <text evidence="1">The sequence shown here is derived from an EMBL/GenBank/DDBJ whole genome shotgun (WGS) entry which is preliminary data.</text>
</comment>
<name>R7GV42_9BACT</name>